<feature type="domain" description="Nudix hydrolase" evidence="1">
    <location>
        <begin position="12"/>
        <end position="216"/>
    </location>
</feature>
<dbReference type="RefSeq" id="WP_200596277.1">
    <property type="nucleotide sequence ID" value="NZ_JAEPBG010000014.1"/>
</dbReference>
<dbReference type="SMART" id="SM00849">
    <property type="entry name" value="Lactamase_B"/>
    <property type="match status" value="1"/>
</dbReference>
<dbReference type="PANTHER" id="PTHR23131:SF0">
    <property type="entry name" value="ENDORIBONUCLEASE LACTB2"/>
    <property type="match status" value="1"/>
</dbReference>
<organism evidence="2 3">
    <name type="scientific">Noviherbaspirillum pedocola</name>
    <dbReference type="NCBI Taxonomy" id="2801341"/>
    <lineage>
        <taxon>Bacteria</taxon>
        <taxon>Pseudomonadati</taxon>
        <taxon>Pseudomonadota</taxon>
        <taxon>Betaproteobacteria</taxon>
        <taxon>Burkholderiales</taxon>
        <taxon>Oxalobacteraceae</taxon>
        <taxon>Noviherbaspirillum</taxon>
    </lineage>
</organism>
<dbReference type="InterPro" id="IPR036866">
    <property type="entry name" value="RibonucZ/Hydroxyglut_hydro"/>
</dbReference>
<dbReference type="InterPro" id="IPR050662">
    <property type="entry name" value="Sec-metab_biosynth-thioest"/>
</dbReference>
<evidence type="ECO:0000259" key="1">
    <source>
        <dbReference type="PROSITE" id="PS51462"/>
    </source>
</evidence>
<dbReference type="Gene3D" id="1.10.10.10">
    <property type="entry name" value="Winged helix-like DNA-binding domain superfamily/Winged helix DNA-binding domain"/>
    <property type="match status" value="1"/>
</dbReference>
<dbReference type="SUPFAM" id="SSF56281">
    <property type="entry name" value="Metallo-hydrolase/oxidoreductase"/>
    <property type="match status" value="1"/>
</dbReference>
<dbReference type="InterPro" id="IPR041516">
    <property type="entry name" value="LACTB2_WH"/>
</dbReference>
<dbReference type="Gene3D" id="3.60.15.10">
    <property type="entry name" value="Ribonuclease Z/Hydroxyacylglutathione hydrolase-like"/>
    <property type="match status" value="1"/>
</dbReference>
<dbReference type="Pfam" id="PF00753">
    <property type="entry name" value="Lactamase_B"/>
    <property type="match status" value="1"/>
</dbReference>
<gene>
    <name evidence="2" type="ORF">JJB74_24195</name>
</gene>
<dbReference type="InterPro" id="IPR015797">
    <property type="entry name" value="NUDIX_hydrolase-like_dom_sf"/>
</dbReference>
<reference evidence="2" key="1">
    <citation type="submission" date="2021-01" db="EMBL/GenBank/DDBJ databases">
        <title>Genome sequence of strain Noviherbaspirillum sp. DKR-6.</title>
        <authorList>
            <person name="Chaudhary D.K."/>
        </authorList>
    </citation>
    <scope>NUCLEOTIDE SEQUENCE</scope>
    <source>
        <strain evidence="2">DKR-6</strain>
    </source>
</reference>
<dbReference type="CDD" id="cd16278">
    <property type="entry name" value="metallo-hydrolase-like_MBL-fold"/>
    <property type="match status" value="1"/>
</dbReference>
<keyword evidence="3" id="KW-1185">Reference proteome</keyword>
<sequence>MTIDPSMPFPAPIGRPAATLILARDSAEGPEIFLMQRHHAASFVAGAHVFPGGALDPADEDPWWASHGLDDGQASRILGLSHGGLAYWVAAVRECFEESGLLLVRDADGRAPDPSDLAALRERVADTAPGNAAFLALCRERRLSPLLADMAYLSHWITPPGRPRCFDTRFFIARAPQGQLAQADQSETVAHAWMRPAEALEKKRLGEIDLVFATTSTLQALAAFDSVDAMLAHARSPRAIPALRAWPSQAGGRERLLLPGDRGYAEVVKLDPEGVGMALSEILPGRPVRLSPRIVRVTAPNPGVMTGPGTNSYLVGTGELALIDPGPALPEHVDALAAAIAQSGGTLRWILTTHTHPDHSPAAQALKALTGATVLGMPAPPLERQDHDFAPDRVPVAGERIVAGDATLRVLHTPGHASNHLCYLLEDERLLFTGDHVMGGSTVVINPPDGNMREYFASLEALLEEDLEWLAPGHGFLIGDPHGAVRRLLAHRRAREDKVLRALRAVGSARLEALVPAVYDDVPANRHAPAARSLLAHLVKLEAEGKAVANDGVWRAA</sequence>
<dbReference type="GO" id="GO:0003824">
    <property type="term" value="F:catalytic activity"/>
    <property type="evidence" value="ECO:0007669"/>
    <property type="project" value="UniProtKB-ARBA"/>
</dbReference>
<dbReference type="InterPro" id="IPR000086">
    <property type="entry name" value="NUDIX_hydrolase_dom"/>
</dbReference>
<dbReference type="EMBL" id="JAEPBG010000014">
    <property type="protein sequence ID" value="MBK4737733.1"/>
    <property type="molecule type" value="Genomic_DNA"/>
</dbReference>
<protein>
    <submittedName>
        <fullName evidence="2">MBL fold metallo-hydrolase</fullName>
    </submittedName>
</protein>
<dbReference type="SUPFAM" id="SSF55811">
    <property type="entry name" value="Nudix"/>
    <property type="match status" value="1"/>
</dbReference>
<dbReference type="InterPro" id="IPR001279">
    <property type="entry name" value="Metallo-B-lactamas"/>
</dbReference>
<dbReference type="PROSITE" id="PS51462">
    <property type="entry name" value="NUDIX"/>
    <property type="match status" value="1"/>
</dbReference>
<dbReference type="Pfam" id="PF17778">
    <property type="entry name" value="WHD_BLACT"/>
    <property type="match status" value="1"/>
</dbReference>
<evidence type="ECO:0000313" key="2">
    <source>
        <dbReference type="EMBL" id="MBK4737733.1"/>
    </source>
</evidence>
<dbReference type="CDD" id="cd18870">
    <property type="entry name" value="NUDIX_AcylCoAdiphos_Nudt19"/>
    <property type="match status" value="1"/>
</dbReference>
<comment type="caution">
    <text evidence="2">The sequence shown here is derived from an EMBL/GenBank/DDBJ whole genome shotgun (WGS) entry which is preliminary data.</text>
</comment>
<dbReference type="PANTHER" id="PTHR23131">
    <property type="entry name" value="ENDORIBONUCLEASE LACTB2"/>
    <property type="match status" value="1"/>
</dbReference>
<accession>A0A934SY69</accession>
<dbReference type="InterPro" id="IPR036388">
    <property type="entry name" value="WH-like_DNA-bd_sf"/>
</dbReference>
<name>A0A934SY69_9BURK</name>
<dbReference type="Gene3D" id="3.90.79.10">
    <property type="entry name" value="Nucleoside Triphosphate Pyrophosphohydrolase"/>
    <property type="match status" value="1"/>
</dbReference>
<evidence type="ECO:0000313" key="3">
    <source>
        <dbReference type="Proteomes" id="UP000622890"/>
    </source>
</evidence>
<proteinExistence type="predicted"/>
<dbReference type="Proteomes" id="UP000622890">
    <property type="component" value="Unassembled WGS sequence"/>
</dbReference>
<dbReference type="AlphaFoldDB" id="A0A934SY69"/>